<sequence>MINCFKYSSLVIMHTPIYNYTNNTIYNTIFQYVNTILQI</sequence>
<proteinExistence type="predicted"/>
<evidence type="ECO:0000313" key="1">
    <source>
        <dbReference type="EMBL" id="DAE12250.1"/>
    </source>
</evidence>
<name>A0A8S5PZD2_9CAUD</name>
<protein>
    <submittedName>
        <fullName evidence="1">Uncharacterized protein</fullName>
    </submittedName>
</protein>
<organism evidence="1">
    <name type="scientific">Myoviridae sp. ctuAx8</name>
    <dbReference type="NCBI Taxonomy" id="2825199"/>
    <lineage>
        <taxon>Viruses</taxon>
        <taxon>Duplodnaviria</taxon>
        <taxon>Heunggongvirae</taxon>
        <taxon>Uroviricota</taxon>
        <taxon>Caudoviricetes</taxon>
    </lineage>
</organism>
<dbReference type="EMBL" id="BK015545">
    <property type="protein sequence ID" value="DAE12250.1"/>
    <property type="molecule type" value="Genomic_DNA"/>
</dbReference>
<accession>A0A8S5PZD2</accession>
<reference evidence="1" key="1">
    <citation type="journal article" date="2021" name="Proc. Natl. Acad. Sci. U.S.A.">
        <title>A Catalog of Tens of Thousands of Viruses from Human Metagenomes Reveals Hidden Associations with Chronic Diseases.</title>
        <authorList>
            <person name="Tisza M.J."/>
            <person name="Buck C.B."/>
        </authorList>
    </citation>
    <scope>NUCLEOTIDE SEQUENCE</scope>
    <source>
        <strain evidence="1">CtuAx8</strain>
    </source>
</reference>